<evidence type="ECO:0000313" key="3">
    <source>
        <dbReference type="Proteomes" id="UP000196880"/>
    </source>
</evidence>
<dbReference type="OrthoDB" id="9802272at2"/>
<dbReference type="Proteomes" id="UP000196880">
    <property type="component" value="Unassembled WGS sequence"/>
</dbReference>
<comment type="caution">
    <text evidence="2">The sequence shown here is derived from an EMBL/GenBank/DDBJ whole genome shotgun (WGS) entry which is preliminary data.</text>
</comment>
<protein>
    <submittedName>
        <fullName evidence="2">Putative toxin-antitoxin system toxin component, PIN family</fullName>
    </submittedName>
</protein>
<keyword evidence="3" id="KW-1185">Reference proteome</keyword>
<dbReference type="Pfam" id="PF13470">
    <property type="entry name" value="PIN_3"/>
    <property type="match status" value="1"/>
</dbReference>
<proteinExistence type="predicted"/>
<name>A0A210RYA6_9BURK</name>
<dbReference type="EMBL" id="NAIA01000003">
    <property type="protein sequence ID" value="OWF66003.1"/>
    <property type="molecule type" value="Genomic_DNA"/>
</dbReference>
<dbReference type="PANTHER" id="PTHR34610:SF3">
    <property type="entry name" value="SSL7007 PROTEIN"/>
    <property type="match status" value="1"/>
</dbReference>
<feature type="domain" description="PIN" evidence="1">
    <location>
        <begin position="4"/>
        <end position="113"/>
    </location>
</feature>
<dbReference type="InterPro" id="IPR029060">
    <property type="entry name" value="PIN-like_dom_sf"/>
</dbReference>
<dbReference type="InterPro" id="IPR002716">
    <property type="entry name" value="PIN_dom"/>
</dbReference>
<gene>
    <name evidence="2" type="ORF">B6A14_09660</name>
</gene>
<reference evidence="2 3" key="1">
    <citation type="submission" date="2017-03" db="EMBL/GenBank/DDBJ databases">
        <title>New species Polynucleobacter sp. MWH-EgelM1-30-B4.</title>
        <authorList>
            <person name="Hahn M.W."/>
        </authorList>
    </citation>
    <scope>NUCLEOTIDE SEQUENCE [LARGE SCALE GENOMIC DNA]</scope>
    <source>
        <strain evidence="2 3">MWH-EgelM1-30-B4</strain>
    </source>
</reference>
<evidence type="ECO:0000313" key="2">
    <source>
        <dbReference type="EMBL" id="OWF66003.1"/>
    </source>
</evidence>
<evidence type="ECO:0000259" key="1">
    <source>
        <dbReference type="Pfam" id="PF13470"/>
    </source>
</evidence>
<accession>A0A210RYA6</accession>
<dbReference type="NCBIfam" id="TIGR00305">
    <property type="entry name" value="putative toxin-antitoxin system toxin component, PIN family"/>
    <property type="match status" value="1"/>
</dbReference>
<dbReference type="SUPFAM" id="SSF88723">
    <property type="entry name" value="PIN domain-like"/>
    <property type="match status" value="1"/>
</dbReference>
<sequence length="141" mass="16060">MNTVVFDTNVLLDLFVFNDFRAIHLKQALLEKHIDALATPKTLEEFADVISRPLFSLEPAAQEAILLQWQSLARIVDEQSLTPSSWCCQDPDDQVFLDLAFTSKPCILISKDNEVLKFATKALKENVLITDNYNIMDLHHD</sequence>
<organism evidence="2 3">
    <name type="scientific">Polynucleobacter hirudinilacicola</name>
    <dbReference type="NCBI Taxonomy" id="1743166"/>
    <lineage>
        <taxon>Bacteria</taxon>
        <taxon>Pseudomonadati</taxon>
        <taxon>Pseudomonadota</taxon>
        <taxon>Betaproteobacteria</taxon>
        <taxon>Burkholderiales</taxon>
        <taxon>Burkholderiaceae</taxon>
        <taxon>Polynucleobacter</taxon>
    </lineage>
</organism>
<dbReference type="AlphaFoldDB" id="A0A210RYA6"/>
<dbReference type="InterPro" id="IPR002850">
    <property type="entry name" value="PIN_toxin-like"/>
</dbReference>
<dbReference type="RefSeq" id="WP_087910235.1">
    <property type="nucleotide sequence ID" value="NZ_NAIA01000003.1"/>
</dbReference>
<dbReference type="PANTHER" id="PTHR34610">
    <property type="entry name" value="SSL7007 PROTEIN"/>
    <property type="match status" value="1"/>
</dbReference>